<dbReference type="Proteomes" id="UP000323439">
    <property type="component" value="Unassembled WGS sequence"/>
</dbReference>
<sequence length="321" mass="35668">MYESMLYAFIFIFIVCAIGTAFIDALFRFLGKRGYLGNLFPNVRGGIPRGVGIVPAIILSFYMLPSCTDLIIIIAICAFIDDIFGRRKFSFANIEIGQLSRGIGMILVMIVGFIEGFGFSSILIAFLIQPLNISDMQPGSCAMVTMVMSLITVACMLIVASPSIEELPAVYTPLLIFVVCLAYSPLDFLGKIMLGEVGNHTFAVALGIAFYYIGGFWWVALLFIFTVCFTAFVRRSTLKVFFRQRLRLLDPTFGDYVMDVLTGGGLGDLVRKWVLGDKQIEVTSDILIAFGFRRLLYNPHADNPKGFTPSQKEIPSLNRRL</sequence>
<evidence type="ECO:0000313" key="3">
    <source>
        <dbReference type="Proteomes" id="UP000323439"/>
    </source>
</evidence>
<keyword evidence="3" id="KW-1185">Reference proteome</keyword>
<feature type="transmembrane region" description="Helical" evidence="1">
    <location>
        <begin position="140"/>
        <end position="160"/>
    </location>
</feature>
<accession>A0A1G5WLE3</accession>
<feature type="transmembrane region" description="Helical" evidence="1">
    <location>
        <begin position="206"/>
        <end position="233"/>
    </location>
</feature>
<keyword evidence="1" id="KW-0812">Transmembrane</keyword>
<organism evidence="2 3">
    <name type="scientific">Methanobrevibacter millerae</name>
    <dbReference type="NCBI Taxonomy" id="230361"/>
    <lineage>
        <taxon>Archaea</taxon>
        <taxon>Methanobacteriati</taxon>
        <taxon>Methanobacteriota</taxon>
        <taxon>Methanomada group</taxon>
        <taxon>Methanobacteria</taxon>
        <taxon>Methanobacteriales</taxon>
        <taxon>Methanobacteriaceae</taxon>
        <taxon>Methanobrevibacter</taxon>
    </lineage>
</organism>
<keyword evidence="1" id="KW-0472">Membrane</keyword>
<evidence type="ECO:0000313" key="2">
    <source>
        <dbReference type="EMBL" id="SDA59039.1"/>
    </source>
</evidence>
<keyword evidence="1" id="KW-1133">Transmembrane helix</keyword>
<dbReference type="STRING" id="230361.sm9_0333"/>
<evidence type="ECO:0008006" key="4">
    <source>
        <dbReference type="Google" id="ProtNLM"/>
    </source>
</evidence>
<gene>
    <name evidence="2" type="ORF">SAMN02910315_01490</name>
</gene>
<feature type="transmembrane region" description="Helical" evidence="1">
    <location>
        <begin position="106"/>
        <end position="128"/>
    </location>
</feature>
<evidence type="ECO:0000256" key="1">
    <source>
        <dbReference type="SAM" id="Phobius"/>
    </source>
</evidence>
<proteinExistence type="predicted"/>
<dbReference type="AlphaFoldDB" id="A0A1G5WLE3"/>
<dbReference type="RefSeq" id="WP_223166043.1">
    <property type="nucleotide sequence ID" value="NZ_FMXB01000011.1"/>
</dbReference>
<protein>
    <recommendedName>
        <fullName evidence="4">Cell wall biosynthesis protein</fullName>
    </recommendedName>
</protein>
<dbReference type="EMBL" id="FMXB01000011">
    <property type="protein sequence ID" value="SDA59039.1"/>
    <property type="molecule type" value="Genomic_DNA"/>
</dbReference>
<name>A0A1G5WLE3_9EURY</name>
<reference evidence="2 3" key="1">
    <citation type="submission" date="2016-10" db="EMBL/GenBank/DDBJ databases">
        <authorList>
            <person name="Varghese N."/>
            <person name="Submissions S."/>
        </authorList>
    </citation>
    <scope>NUCLEOTIDE SEQUENCE [LARGE SCALE GENOMIC DNA]</scope>
    <source>
        <strain evidence="2 3">DSM 16643</strain>
    </source>
</reference>
<feature type="transmembrane region" description="Helical" evidence="1">
    <location>
        <begin position="167"/>
        <end position="186"/>
    </location>
</feature>
<feature type="transmembrane region" description="Helical" evidence="1">
    <location>
        <begin position="6"/>
        <end position="27"/>
    </location>
</feature>